<evidence type="ECO:0000256" key="1">
    <source>
        <dbReference type="SAM" id="SignalP"/>
    </source>
</evidence>
<dbReference type="Proteomes" id="UP000301737">
    <property type="component" value="Unassembled WGS sequence"/>
</dbReference>
<evidence type="ECO:0000313" key="3">
    <source>
        <dbReference type="Proteomes" id="UP000301737"/>
    </source>
</evidence>
<organism evidence="2 3">
    <name type="scientific">Zygosaccharomyces mellis</name>
    <dbReference type="NCBI Taxonomy" id="42258"/>
    <lineage>
        <taxon>Eukaryota</taxon>
        <taxon>Fungi</taxon>
        <taxon>Dikarya</taxon>
        <taxon>Ascomycota</taxon>
        <taxon>Saccharomycotina</taxon>
        <taxon>Saccharomycetes</taxon>
        <taxon>Saccharomycetales</taxon>
        <taxon>Saccharomycetaceae</taxon>
        <taxon>Zygosaccharomyces</taxon>
    </lineage>
</organism>
<keyword evidence="3" id="KW-1185">Reference proteome</keyword>
<proteinExistence type="predicted"/>
<dbReference type="OrthoDB" id="10441795at2759"/>
<dbReference type="AlphaFoldDB" id="A0A4C2E3T0"/>
<sequence length="150" mass="16437">MKFPTTLALVPLFNFGISAPICGSDEKSEPLLLDGEDKEAAIKVYHQRHANAEIPNGPLKVTKSSDSNLRINFKDTQEETITINCAEAEEENENAVFTEGVSSNGGSNLLPGHNHWTINWDGPNLNLNLPSRDSLRFPTFNLEGDAVETS</sequence>
<dbReference type="EMBL" id="BIMX01000005">
    <property type="protein sequence ID" value="GCE98581.1"/>
    <property type="molecule type" value="Genomic_DNA"/>
</dbReference>
<gene>
    <name evidence="2" type="ORF">ZYGM_004477</name>
</gene>
<evidence type="ECO:0000313" key="2">
    <source>
        <dbReference type="EMBL" id="GCE98581.1"/>
    </source>
</evidence>
<name>A0A4C2E3T0_9SACH</name>
<protein>
    <submittedName>
        <fullName evidence="2">Uncharacterized protein</fullName>
    </submittedName>
</protein>
<feature type="chain" id="PRO_5020503171" evidence="1">
    <location>
        <begin position="19"/>
        <end position="150"/>
    </location>
</feature>
<comment type="caution">
    <text evidence="2">The sequence shown here is derived from an EMBL/GenBank/DDBJ whole genome shotgun (WGS) entry which is preliminary data.</text>
</comment>
<keyword evidence="1" id="KW-0732">Signal</keyword>
<accession>A0A4C2E3T0</accession>
<reference evidence="2 3" key="1">
    <citation type="submission" date="2019-01" db="EMBL/GenBank/DDBJ databases">
        <title>Draft Genome Sequencing of Zygosaccharomyces mellis Ca-7.</title>
        <authorList>
            <person name="Shiwa Y."/>
            <person name="Kanesaki Y."/>
            <person name="Ishige T."/>
            <person name="Mura K."/>
            <person name="Hori T."/>
            <person name="Tamura T."/>
        </authorList>
    </citation>
    <scope>NUCLEOTIDE SEQUENCE [LARGE SCALE GENOMIC DNA]</scope>
    <source>
        <strain evidence="2 3">Ca-7</strain>
    </source>
</reference>
<feature type="signal peptide" evidence="1">
    <location>
        <begin position="1"/>
        <end position="18"/>
    </location>
</feature>